<sequence length="349" mass="40289">MIAKVGSSTSIANTLRYLENEEDRVAWKEAQNLASTDREFVQTQMRQVAKLSRTDQPIYHYSISWDESDNPSREEMLAAATQTLEDLGLQEHQALIVAHNDHDYKHLHVMANRVHPVKGVAWNRRMDYKKLEKSLRALERANGWKEVPGHHCQLEGHQKPDYGQSLNRFEATQVKRGEMPLYMLIREHAEQDFREAQSWEELHLRLAEKGLTIQRGSRGAGGKVTDGYEYTNLSKVHRDFSMGRLEQRFGTFRSLEEMQHQVGLSGIQRDFAQFERAYRMGNSQESARMKKRLHKTLKALSTARKVHKTLKTFLAISSPSNPAFKAVSMMGKTIINQINEHEQTRGRGY</sequence>
<name>A0A521AVK5_9BACT</name>
<evidence type="ECO:0000259" key="2">
    <source>
        <dbReference type="Pfam" id="PF22863"/>
    </source>
</evidence>
<dbReference type="InterPro" id="IPR054462">
    <property type="entry name" value="TraI_M"/>
</dbReference>
<accession>A0A521AVK5</accession>
<dbReference type="Proteomes" id="UP000317593">
    <property type="component" value="Unassembled WGS sequence"/>
</dbReference>
<dbReference type="Pfam" id="PF22863">
    <property type="entry name" value="TraI_middle"/>
    <property type="match status" value="1"/>
</dbReference>
<feature type="domain" description="MobA/VirD2-like nuclease" evidence="1">
    <location>
        <begin position="17"/>
        <end position="144"/>
    </location>
</feature>
<reference evidence="3 4" key="1">
    <citation type="submission" date="2017-05" db="EMBL/GenBank/DDBJ databases">
        <authorList>
            <person name="Varghese N."/>
            <person name="Submissions S."/>
        </authorList>
    </citation>
    <scope>NUCLEOTIDE SEQUENCE [LARGE SCALE GENOMIC DNA]</scope>
    <source>
        <strain evidence="3 4">DSM 21194</strain>
    </source>
</reference>
<proteinExistence type="predicted"/>
<organism evidence="3 4">
    <name type="scientific">Fodinibius sediminis</name>
    <dbReference type="NCBI Taxonomy" id="1214077"/>
    <lineage>
        <taxon>Bacteria</taxon>
        <taxon>Pseudomonadati</taxon>
        <taxon>Balneolota</taxon>
        <taxon>Balneolia</taxon>
        <taxon>Balneolales</taxon>
        <taxon>Balneolaceae</taxon>
        <taxon>Fodinibius</taxon>
    </lineage>
</organism>
<dbReference type="RefSeq" id="WP_142712862.1">
    <property type="nucleotide sequence ID" value="NZ_FXTH01000001.1"/>
</dbReference>
<evidence type="ECO:0000259" key="1">
    <source>
        <dbReference type="Pfam" id="PF03432"/>
    </source>
</evidence>
<dbReference type="Pfam" id="PF03432">
    <property type="entry name" value="Relaxase"/>
    <property type="match status" value="1"/>
</dbReference>
<evidence type="ECO:0000313" key="3">
    <source>
        <dbReference type="EMBL" id="SMO38835.1"/>
    </source>
</evidence>
<dbReference type="OrthoDB" id="1525197at2"/>
<protein>
    <submittedName>
        <fullName evidence="3">Relaxase/Mobilisation nuclease domain-containing protein</fullName>
    </submittedName>
</protein>
<gene>
    <name evidence="3" type="ORF">SAMN06265218_101413</name>
</gene>
<dbReference type="EMBL" id="FXTH01000001">
    <property type="protein sequence ID" value="SMO38835.1"/>
    <property type="molecule type" value="Genomic_DNA"/>
</dbReference>
<feature type="domain" description="TraI-like middle" evidence="2">
    <location>
        <begin position="179"/>
        <end position="254"/>
    </location>
</feature>
<dbReference type="AlphaFoldDB" id="A0A521AVK5"/>
<keyword evidence="4" id="KW-1185">Reference proteome</keyword>
<dbReference type="InterPro" id="IPR005094">
    <property type="entry name" value="Endonuclease_MobA/VirD2"/>
</dbReference>
<evidence type="ECO:0000313" key="4">
    <source>
        <dbReference type="Proteomes" id="UP000317593"/>
    </source>
</evidence>